<evidence type="ECO:0000313" key="8">
    <source>
        <dbReference type="EMBL" id="KAK2197612.1"/>
    </source>
</evidence>
<evidence type="ECO:0000256" key="4">
    <source>
        <dbReference type="ARBA" id="ARBA00022833"/>
    </source>
</evidence>
<accession>A0AAD9PNF3</accession>
<comment type="caution">
    <text evidence="8">The sequence shown here is derived from an EMBL/GenBank/DDBJ whole genome shotgun (WGS) entry which is preliminary data.</text>
</comment>
<dbReference type="SMART" id="SM00355">
    <property type="entry name" value="ZnF_C2H2"/>
    <property type="match status" value="2"/>
</dbReference>
<evidence type="ECO:0000256" key="2">
    <source>
        <dbReference type="ARBA" id="ARBA00022723"/>
    </source>
</evidence>
<evidence type="ECO:0000256" key="1">
    <source>
        <dbReference type="ARBA" id="ARBA00004123"/>
    </source>
</evidence>
<gene>
    <name evidence="8" type="ORF">BdWA1_000614</name>
</gene>
<dbReference type="PROSITE" id="PS00028">
    <property type="entry name" value="ZINC_FINGER_C2H2_1"/>
    <property type="match status" value="1"/>
</dbReference>
<keyword evidence="9" id="KW-1185">Reference proteome</keyword>
<proteinExistence type="predicted"/>
<dbReference type="PANTHER" id="PTHR23215:SF0">
    <property type="entry name" value="BUB3-INTERACTING AND GLEBS MOTIF-CONTAINING PROTEIN ZNF207"/>
    <property type="match status" value="1"/>
</dbReference>
<dbReference type="GO" id="GO:0008270">
    <property type="term" value="F:zinc ion binding"/>
    <property type="evidence" value="ECO:0007669"/>
    <property type="project" value="UniProtKB-KW"/>
</dbReference>
<reference evidence="8" key="1">
    <citation type="journal article" date="2023" name="Nat. Microbiol.">
        <title>Babesia duncani multi-omics identifies virulence factors and drug targets.</title>
        <authorList>
            <person name="Singh P."/>
            <person name="Lonardi S."/>
            <person name="Liang Q."/>
            <person name="Vydyam P."/>
            <person name="Khabirova E."/>
            <person name="Fang T."/>
            <person name="Gihaz S."/>
            <person name="Thekkiniath J."/>
            <person name="Munshi M."/>
            <person name="Abel S."/>
            <person name="Ciampossin L."/>
            <person name="Batugedara G."/>
            <person name="Gupta M."/>
            <person name="Lu X.M."/>
            <person name="Lenz T."/>
            <person name="Chakravarty S."/>
            <person name="Cornillot E."/>
            <person name="Hu Y."/>
            <person name="Ma W."/>
            <person name="Gonzalez L.M."/>
            <person name="Sanchez S."/>
            <person name="Estrada K."/>
            <person name="Sanchez-Flores A."/>
            <person name="Montero E."/>
            <person name="Harb O.S."/>
            <person name="Le Roch K.G."/>
            <person name="Mamoun C.B."/>
        </authorList>
    </citation>
    <scope>NUCLEOTIDE SEQUENCE</scope>
    <source>
        <strain evidence="8">WA1</strain>
    </source>
</reference>
<comment type="subcellular location">
    <subcellularLocation>
        <location evidence="1">Nucleus</location>
    </subcellularLocation>
</comment>
<keyword evidence="3 6" id="KW-0863">Zinc-finger</keyword>
<dbReference type="CDD" id="cd20908">
    <property type="entry name" value="SUF4-like"/>
    <property type="match status" value="1"/>
</dbReference>
<dbReference type="PROSITE" id="PS50157">
    <property type="entry name" value="ZINC_FINGER_C2H2_2"/>
    <property type="match status" value="1"/>
</dbReference>
<dbReference type="PANTHER" id="PTHR23215">
    <property type="entry name" value="ZINC FINGER PROTEIN 207"/>
    <property type="match status" value="1"/>
</dbReference>
<evidence type="ECO:0000259" key="7">
    <source>
        <dbReference type="PROSITE" id="PS50157"/>
    </source>
</evidence>
<keyword evidence="2" id="KW-0479">Metal-binding</keyword>
<dbReference type="Gene3D" id="3.30.160.60">
    <property type="entry name" value="Classic Zinc Finger"/>
    <property type="match status" value="1"/>
</dbReference>
<evidence type="ECO:0000256" key="6">
    <source>
        <dbReference type="PROSITE-ProRule" id="PRU00042"/>
    </source>
</evidence>
<keyword evidence="5" id="KW-0539">Nucleus</keyword>
<evidence type="ECO:0000313" key="9">
    <source>
        <dbReference type="Proteomes" id="UP001214638"/>
    </source>
</evidence>
<dbReference type="GeneID" id="94334912"/>
<name>A0AAD9PNF3_9APIC</name>
<dbReference type="GO" id="GO:0005634">
    <property type="term" value="C:nucleus"/>
    <property type="evidence" value="ECO:0007669"/>
    <property type="project" value="UniProtKB-SubCell"/>
</dbReference>
<sequence length="308" mass="34700">MGRKSRKRLLIKPFCYFCNREFDNEKVLIQHQKAKHFKCGECNRKLETANGLAVHMQQVHKMVQRNVPNAIEGRDNTASSVQGMHGIPIEIIEEHHMKHRKRLGDLDSRKQQRISWTHVAMAPTVEQFVEQMKTGNTYFPGFTAMPENMRQQQSTMHQTQQMRTGFSDSNGNRIEGFKPATGGLYSQPLILGPKGTPIEAPAVLNNVSAPRVSTARFLQPQMPSISTHSGGFSNSILTTNSITRKSNFSEPNETRKNIQTIYYKATGAPPLFIPTPALGTTKLAFNSDALSIEEMRAKNKFNWQDAIS</sequence>
<organism evidence="8 9">
    <name type="scientific">Babesia duncani</name>
    <dbReference type="NCBI Taxonomy" id="323732"/>
    <lineage>
        <taxon>Eukaryota</taxon>
        <taxon>Sar</taxon>
        <taxon>Alveolata</taxon>
        <taxon>Apicomplexa</taxon>
        <taxon>Aconoidasida</taxon>
        <taxon>Piroplasmida</taxon>
        <taxon>Babesiidae</taxon>
        <taxon>Babesia</taxon>
    </lineage>
</organism>
<dbReference type="AlphaFoldDB" id="A0AAD9PNF3"/>
<dbReference type="RefSeq" id="XP_067804454.1">
    <property type="nucleotide sequence ID" value="XM_067945663.1"/>
</dbReference>
<dbReference type="KEGG" id="bdw:94334912"/>
<dbReference type="InterPro" id="IPR013087">
    <property type="entry name" value="Znf_C2H2_type"/>
</dbReference>
<evidence type="ECO:0000256" key="3">
    <source>
        <dbReference type="ARBA" id="ARBA00022771"/>
    </source>
</evidence>
<protein>
    <submittedName>
        <fullName evidence="8">Zinc finger C2H2-type</fullName>
    </submittedName>
</protein>
<dbReference type="Proteomes" id="UP001214638">
    <property type="component" value="Unassembled WGS sequence"/>
</dbReference>
<evidence type="ECO:0000256" key="5">
    <source>
        <dbReference type="ARBA" id="ARBA00023242"/>
    </source>
</evidence>
<keyword evidence="4" id="KW-0862">Zinc</keyword>
<dbReference type="EMBL" id="JALLKP010000001">
    <property type="protein sequence ID" value="KAK2197612.1"/>
    <property type="molecule type" value="Genomic_DNA"/>
</dbReference>
<feature type="domain" description="C2H2-type" evidence="7">
    <location>
        <begin position="37"/>
        <end position="60"/>
    </location>
</feature>